<dbReference type="InterPro" id="IPR036061">
    <property type="entry name" value="CheW-like_dom_sf"/>
</dbReference>
<dbReference type="Gene3D" id="2.40.50.180">
    <property type="entry name" value="CheA-289, Domain 4"/>
    <property type="match status" value="1"/>
</dbReference>
<keyword evidence="3" id="KW-1185">Reference proteome</keyword>
<dbReference type="PANTHER" id="PTHR22617">
    <property type="entry name" value="CHEMOTAXIS SENSOR HISTIDINE KINASE-RELATED"/>
    <property type="match status" value="1"/>
</dbReference>
<dbReference type="Gene3D" id="2.30.30.40">
    <property type="entry name" value="SH3 Domains"/>
    <property type="match status" value="1"/>
</dbReference>
<sequence>MQKPFELLADFDRRARMGAAGLPAQEELRSYWSGVAFILRGQRYVAPLDEVHEILHLPGAITPIPGTMPWVRGVANVRGRLLPLIDLGGFLNLEEASTLSGKRVLVLELGDIFCGLIVDGVLGMQHFEAETYNGSIPASVPESLRFCMAGSYLHKVGQHESEYLVLSLKALASNEKFLQVSPSIAVA</sequence>
<dbReference type="Pfam" id="PF01584">
    <property type="entry name" value="CheW"/>
    <property type="match status" value="1"/>
</dbReference>
<evidence type="ECO:0000259" key="1">
    <source>
        <dbReference type="PROSITE" id="PS50851"/>
    </source>
</evidence>
<dbReference type="SUPFAM" id="SSF50341">
    <property type="entry name" value="CheW-like"/>
    <property type="match status" value="1"/>
</dbReference>
<dbReference type="GO" id="GO:0006935">
    <property type="term" value="P:chemotaxis"/>
    <property type="evidence" value="ECO:0007669"/>
    <property type="project" value="InterPro"/>
</dbReference>
<dbReference type="AlphaFoldDB" id="A0A1X7AJV1"/>
<name>A0A1X7AJV1_9GAMM</name>
<evidence type="ECO:0000313" key="2">
    <source>
        <dbReference type="EMBL" id="SMA46097.1"/>
    </source>
</evidence>
<organism evidence="2 3">
    <name type="scientific">Parendozoicomonas haliclonae</name>
    <dbReference type="NCBI Taxonomy" id="1960125"/>
    <lineage>
        <taxon>Bacteria</taxon>
        <taxon>Pseudomonadati</taxon>
        <taxon>Pseudomonadota</taxon>
        <taxon>Gammaproteobacteria</taxon>
        <taxon>Oceanospirillales</taxon>
        <taxon>Endozoicomonadaceae</taxon>
        <taxon>Parendozoicomonas</taxon>
    </lineage>
</organism>
<dbReference type="PANTHER" id="PTHR22617:SF43">
    <property type="entry name" value="PROTEIN PILI"/>
    <property type="match status" value="1"/>
</dbReference>
<dbReference type="EMBL" id="FWPT01000004">
    <property type="protein sequence ID" value="SMA46097.1"/>
    <property type="molecule type" value="Genomic_DNA"/>
</dbReference>
<feature type="domain" description="CheW-like" evidence="1">
    <location>
        <begin position="31"/>
        <end position="177"/>
    </location>
</feature>
<dbReference type="InterPro" id="IPR039315">
    <property type="entry name" value="CheW"/>
</dbReference>
<protein>
    <submittedName>
        <fullName evidence="2">Chemotaxis protein CheW</fullName>
    </submittedName>
</protein>
<reference evidence="2 3" key="1">
    <citation type="submission" date="2017-03" db="EMBL/GenBank/DDBJ databases">
        <authorList>
            <person name="Afonso C.L."/>
            <person name="Miller P.J."/>
            <person name="Scott M.A."/>
            <person name="Spackman E."/>
            <person name="Goraichik I."/>
            <person name="Dimitrov K.M."/>
            <person name="Suarez D.L."/>
            <person name="Swayne D.E."/>
        </authorList>
    </citation>
    <scope>NUCLEOTIDE SEQUENCE [LARGE SCALE GENOMIC DNA]</scope>
    <source>
        <strain evidence="2">SB41UT1</strain>
    </source>
</reference>
<proteinExistence type="predicted"/>
<dbReference type="RefSeq" id="WP_087109528.1">
    <property type="nucleotide sequence ID" value="NZ_CBCSCN010000002.1"/>
</dbReference>
<evidence type="ECO:0000313" key="3">
    <source>
        <dbReference type="Proteomes" id="UP000196573"/>
    </source>
</evidence>
<dbReference type="GO" id="GO:0007165">
    <property type="term" value="P:signal transduction"/>
    <property type="evidence" value="ECO:0007669"/>
    <property type="project" value="InterPro"/>
</dbReference>
<dbReference type="Proteomes" id="UP000196573">
    <property type="component" value="Unassembled WGS sequence"/>
</dbReference>
<dbReference type="InterPro" id="IPR002545">
    <property type="entry name" value="CheW-lke_dom"/>
</dbReference>
<dbReference type="GO" id="GO:0005829">
    <property type="term" value="C:cytosol"/>
    <property type="evidence" value="ECO:0007669"/>
    <property type="project" value="TreeGrafter"/>
</dbReference>
<accession>A0A1X7AJV1</accession>
<dbReference type="SMART" id="SM00260">
    <property type="entry name" value="CheW"/>
    <property type="match status" value="1"/>
</dbReference>
<dbReference type="OrthoDB" id="5298045at2"/>
<gene>
    <name evidence="2" type="primary">cheW</name>
    <name evidence="2" type="ORF">EHSB41UT_02078</name>
</gene>
<dbReference type="PROSITE" id="PS50851">
    <property type="entry name" value="CHEW"/>
    <property type="match status" value="1"/>
</dbReference>